<dbReference type="EMBL" id="SWBP01000006">
    <property type="protein sequence ID" value="TKB95909.1"/>
    <property type="molecule type" value="Genomic_DNA"/>
</dbReference>
<organism evidence="5 6">
    <name type="scientific">Pedobacter cryophilus</name>
    <dbReference type="NCBI Taxonomy" id="2571271"/>
    <lineage>
        <taxon>Bacteria</taxon>
        <taxon>Pseudomonadati</taxon>
        <taxon>Bacteroidota</taxon>
        <taxon>Sphingobacteriia</taxon>
        <taxon>Sphingobacteriales</taxon>
        <taxon>Sphingobacteriaceae</taxon>
        <taxon>Pedobacter</taxon>
    </lineage>
</organism>
<evidence type="ECO:0000256" key="1">
    <source>
        <dbReference type="ARBA" id="ARBA00009865"/>
    </source>
</evidence>
<keyword evidence="2 4" id="KW-0378">Hydrolase</keyword>
<dbReference type="PANTHER" id="PTHR22925">
    <property type="entry name" value="GLYCOSYL HYDROLASE 43 FAMILY MEMBER"/>
    <property type="match status" value="1"/>
</dbReference>
<dbReference type="Gene3D" id="2.115.10.20">
    <property type="entry name" value="Glycosyl hydrolase domain, family 43"/>
    <property type="match status" value="1"/>
</dbReference>
<dbReference type="OrthoDB" id="273314at2"/>
<dbReference type="PANTHER" id="PTHR22925:SF3">
    <property type="entry name" value="GLYCOSYL HYDROLASE FAMILY PROTEIN 43"/>
    <property type="match status" value="1"/>
</dbReference>
<evidence type="ECO:0000256" key="2">
    <source>
        <dbReference type="ARBA" id="ARBA00022801"/>
    </source>
</evidence>
<proteinExistence type="inferred from homology"/>
<comment type="similarity">
    <text evidence="1 4">Belongs to the glycosyl hydrolase 43 family.</text>
</comment>
<evidence type="ECO:0000313" key="6">
    <source>
        <dbReference type="Proteomes" id="UP000308181"/>
    </source>
</evidence>
<evidence type="ECO:0000313" key="5">
    <source>
        <dbReference type="EMBL" id="TKB95909.1"/>
    </source>
</evidence>
<gene>
    <name evidence="5" type="ORF">FA046_14635</name>
</gene>
<keyword evidence="3 4" id="KW-0326">Glycosidase</keyword>
<evidence type="ECO:0000256" key="4">
    <source>
        <dbReference type="RuleBase" id="RU361187"/>
    </source>
</evidence>
<dbReference type="InterPro" id="IPR006710">
    <property type="entry name" value="Glyco_hydro_43"/>
</dbReference>
<dbReference type="GO" id="GO:0005975">
    <property type="term" value="P:carbohydrate metabolic process"/>
    <property type="evidence" value="ECO:0007669"/>
    <property type="project" value="InterPro"/>
</dbReference>
<dbReference type="SUPFAM" id="SSF75005">
    <property type="entry name" value="Arabinanase/levansucrase/invertase"/>
    <property type="match status" value="1"/>
</dbReference>
<dbReference type="AlphaFoldDB" id="A0A4U1BTJ3"/>
<dbReference type="Gene3D" id="2.60.120.260">
    <property type="entry name" value="Galactose-binding domain-like"/>
    <property type="match status" value="1"/>
</dbReference>
<dbReference type="GO" id="GO:0004553">
    <property type="term" value="F:hydrolase activity, hydrolyzing O-glycosyl compounds"/>
    <property type="evidence" value="ECO:0007669"/>
    <property type="project" value="InterPro"/>
</dbReference>
<sequence length="478" mass="53751">MVILTNKPKFALFIFGFFLLLQLNSLAQKHSPKGFDAIYSGIPWYTQDGNTVSAHGASIVKDNGKFYLFGESKTDSSNAFAGFSCYSSSDLYNWKFEKMVLPVQETGKLGPNRVGERVKVLKCPKTGEYVMFMHVDDLSYKDQFIGYATSNTINGTYTFKGALLFDGKPIKKWDMGMYQDTDEKGYLITHSGNLYQLSDDYKSVTQQLVSNMTSQCESPAIFKKDGIYFWLGSGLTSWERNDNYYFTATSLKGPWTERGLFAPKETLTWNSQTTYVLPIEGSKDTTFLFMGDRWSFPRQNSSATYVWQPLTINGNSISLPDFKESWQLNISTGEWKTTDIKGKKIDDLNTKLINYQGNWTHSPNHSSSISRSDAKESSFSINFKGKQVGMFGNSGPDGGYAKIIIQNKKGEIIHSSIIDMYCKYSESSLKFLSPILTKGNYKLTVSVMGEHGNWSNKKGTLFGSSGNFISLDKIIVNN</sequence>
<dbReference type="CDD" id="cd18821">
    <property type="entry name" value="GH43_Pc3Gal43A-like"/>
    <property type="match status" value="1"/>
</dbReference>
<reference evidence="5 6" key="1">
    <citation type="submission" date="2019-04" db="EMBL/GenBank/DDBJ databases">
        <title>Pedobacter sp. AR-3-17 sp. nov., isolated from Arctic soil.</title>
        <authorList>
            <person name="Dahal R.H."/>
            <person name="Kim D.-U."/>
        </authorList>
    </citation>
    <scope>NUCLEOTIDE SEQUENCE [LARGE SCALE GENOMIC DNA]</scope>
    <source>
        <strain evidence="5 6">AR-3-17</strain>
    </source>
</reference>
<keyword evidence="6" id="KW-1185">Reference proteome</keyword>
<accession>A0A4U1BTJ3</accession>
<name>A0A4U1BTJ3_9SPHI</name>
<dbReference type="InterPro" id="IPR023296">
    <property type="entry name" value="Glyco_hydro_beta-prop_sf"/>
</dbReference>
<dbReference type="Proteomes" id="UP000308181">
    <property type="component" value="Unassembled WGS sequence"/>
</dbReference>
<evidence type="ECO:0000256" key="3">
    <source>
        <dbReference type="ARBA" id="ARBA00023295"/>
    </source>
</evidence>
<protein>
    <submittedName>
        <fullName evidence="5">Glycosyl hydrolase family 43</fullName>
    </submittedName>
</protein>
<dbReference type="Pfam" id="PF04616">
    <property type="entry name" value="Glyco_hydro_43"/>
    <property type="match status" value="1"/>
</dbReference>
<comment type="caution">
    <text evidence="5">The sequence shown here is derived from an EMBL/GenBank/DDBJ whole genome shotgun (WGS) entry which is preliminary data.</text>
</comment>